<evidence type="ECO:0000256" key="1">
    <source>
        <dbReference type="ARBA" id="ARBA00004123"/>
    </source>
</evidence>
<keyword evidence="8" id="KW-0539">Nucleus</keyword>
<keyword evidence="13" id="KW-1185">Reference proteome</keyword>
<evidence type="ECO:0000256" key="6">
    <source>
        <dbReference type="ARBA" id="ARBA00023163"/>
    </source>
</evidence>
<dbReference type="PANTHER" id="PTHR31657:SF19">
    <property type="entry name" value="ETHYLENE-RESPONSIVE TRANSCRIPTION FACTOR ERF053"/>
    <property type="match status" value="1"/>
</dbReference>
<evidence type="ECO:0000256" key="9">
    <source>
        <dbReference type="ARBA" id="ARBA00024343"/>
    </source>
</evidence>
<dbReference type="Pfam" id="PF00847">
    <property type="entry name" value="AP2"/>
    <property type="match status" value="1"/>
</dbReference>
<feature type="compositionally biased region" description="Polar residues" evidence="10">
    <location>
        <begin position="35"/>
        <end position="45"/>
    </location>
</feature>
<dbReference type="SUPFAM" id="SSF48508">
    <property type="entry name" value="Nuclear receptor ligand-binding domain"/>
    <property type="match status" value="1"/>
</dbReference>
<dbReference type="PROSITE" id="PS51032">
    <property type="entry name" value="AP2_ERF"/>
    <property type="match status" value="1"/>
</dbReference>
<dbReference type="GO" id="GO:0005634">
    <property type="term" value="C:nucleus"/>
    <property type="evidence" value="ECO:0007669"/>
    <property type="project" value="UniProtKB-SubCell"/>
</dbReference>
<dbReference type="OrthoDB" id="771648at2759"/>
<evidence type="ECO:0000256" key="4">
    <source>
        <dbReference type="ARBA" id="ARBA00023125"/>
    </source>
</evidence>
<dbReference type="InterPro" id="IPR036955">
    <property type="entry name" value="AP2/ERF_dom_sf"/>
</dbReference>
<evidence type="ECO:0000256" key="5">
    <source>
        <dbReference type="ARBA" id="ARBA00023159"/>
    </source>
</evidence>
<evidence type="ECO:0000256" key="7">
    <source>
        <dbReference type="ARBA" id="ARBA00023170"/>
    </source>
</evidence>
<keyword evidence="3" id="KW-0805">Transcription regulation</keyword>
<keyword evidence="5" id="KW-0010">Activator</keyword>
<evidence type="ECO:0000256" key="2">
    <source>
        <dbReference type="ARBA" id="ARBA00022745"/>
    </source>
</evidence>
<dbReference type="InterPro" id="IPR016177">
    <property type="entry name" value="DNA-bd_dom_sf"/>
</dbReference>
<dbReference type="InterPro" id="IPR051758">
    <property type="entry name" value="ERF/AP2-like"/>
</dbReference>
<dbReference type="EMBL" id="KZ305095">
    <property type="protein sequence ID" value="PIA27404.1"/>
    <property type="molecule type" value="Genomic_DNA"/>
</dbReference>
<dbReference type="GO" id="GO:0000976">
    <property type="term" value="F:transcription cis-regulatory region binding"/>
    <property type="evidence" value="ECO:0007669"/>
    <property type="project" value="UniProtKB-ARBA"/>
</dbReference>
<keyword evidence="4" id="KW-0238">DNA-binding</keyword>
<dbReference type="SMART" id="SM00380">
    <property type="entry name" value="AP2"/>
    <property type="match status" value="1"/>
</dbReference>
<name>A0A2G5C7Y0_AQUCA</name>
<dbReference type="PRINTS" id="PR00367">
    <property type="entry name" value="ETHRSPELEMNT"/>
</dbReference>
<organism evidence="12 13">
    <name type="scientific">Aquilegia coerulea</name>
    <name type="common">Rocky mountain columbine</name>
    <dbReference type="NCBI Taxonomy" id="218851"/>
    <lineage>
        <taxon>Eukaryota</taxon>
        <taxon>Viridiplantae</taxon>
        <taxon>Streptophyta</taxon>
        <taxon>Embryophyta</taxon>
        <taxon>Tracheophyta</taxon>
        <taxon>Spermatophyta</taxon>
        <taxon>Magnoliopsida</taxon>
        <taxon>Ranunculales</taxon>
        <taxon>Ranunculaceae</taxon>
        <taxon>Thalictroideae</taxon>
        <taxon>Aquilegia</taxon>
    </lineage>
</organism>
<feature type="compositionally biased region" description="Polar residues" evidence="10">
    <location>
        <begin position="273"/>
        <end position="285"/>
    </location>
</feature>
<evidence type="ECO:0000256" key="10">
    <source>
        <dbReference type="SAM" id="MobiDB-lite"/>
    </source>
</evidence>
<dbReference type="FunCoup" id="A0A2G5C7Y0">
    <property type="interactions" value="66"/>
</dbReference>
<dbReference type="GO" id="GO:0009873">
    <property type="term" value="P:ethylene-activated signaling pathway"/>
    <property type="evidence" value="ECO:0007669"/>
    <property type="project" value="UniProtKB-KW"/>
</dbReference>
<dbReference type="AlphaFoldDB" id="A0A2G5C7Y0"/>
<dbReference type="STRING" id="218851.A0A2G5C7Y0"/>
<feature type="region of interest" description="Disordered" evidence="10">
    <location>
        <begin position="1"/>
        <end position="110"/>
    </location>
</feature>
<dbReference type="CDD" id="cd00018">
    <property type="entry name" value="AP2"/>
    <property type="match status" value="1"/>
</dbReference>
<feature type="compositionally biased region" description="Basic and acidic residues" evidence="10">
    <location>
        <begin position="19"/>
        <end position="34"/>
    </location>
</feature>
<accession>A0A2G5C7Y0</accession>
<reference evidence="12 13" key="1">
    <citation type="submission" date="2017-09" db="EMBL/GenBank/DDBJ databases">
        <title>WGS assembly of Aquilegia coerulea Goldsmith.</title>
        <authorList>
            <person name="Hodges S."/>
            <person name="Kramer E."/>
            <person name="Nordborg M."/>
            <person name="Tomkins J."/>
            <person name="Borevitz J."/>
            <person name="Derieg N."/>
            <person name="Yan J."/>
            <person name="Mihaltcheva S."/>
            <person name="Hayes R.D."/>
            <person name="Rokhsar D."/>
        </authorList>
    </citation>
    <scope>NUCLEOTIDE SEQUENCE [LARGE SCALE GENOMIC DNA]</scope>
    <source>
        <strain evidence="13">cv. Goldsmith</strain>
    </source>
</reference>
<dbReference type="InterPro" id="IPR035500">
    <property type="entry name" value="NHR-like_dom_sf"/>
</dbReference>
<evidence type="ECO:0000256" key="3">
    <source>
        <dbReference type="ARBA" id="ARBA00023015"/>
    </source>
</evidence>
<evidence type="ECO:0000256" key="8">
    <source>
        <dbReference type="ARBA" id="ARBA00023242"/>
    </source>
</evidence>
<dbReference type="GO" id="GO:0003700">
    <property type="term" value="F:DNA-binding transcription factor activity"/>
    <property type="evidence" value="ECO:0007669"/>
    <property type="project" value="InterPro"/>
</dbReference>
<comment type="subcellular location">
    <subcellularLocation>
        <location evidence="1">Nucleus</location>
    </subcellularLocation>
</comment>
<gene>
    <name evidence="12" type="ORF">AQUCO_07800029v1</name>
</gene>
<feature type="region of interest" description="Disordered" evidence="10">
    <location>
        <begin position="273"/>
        <end position="340"/>
    </location>
</feature>
<feature type="compositionally biased region" description="Pro residues" evidence="10">
    <location>
        <begin position="89"/>
        <end position="99"/>
    </location>
</feature>
<feature type="compositionally biased region" description="Low complexity" evidence="10">
    <location>
        <begin position="59"/>
        <end position="77"/>
    </location>
</feature>
<feature type="compositionally biased region" description="Low complexity" evidence="10">
    <location>
        <begin position="1"/>
        <end position="14"/>
    </location>
</feature>
<comment type="similarity">
    <text evidence="9">Belongs to the AP2/ERF transcription factor family. ERF subfamily.</text>
</comment>
<evidence type="ECO:0000259" key="11">
    <source>
        <dbReference type="PROSITE" id="PS51032"/>
    </source>
</evidence>
<evidence type="ECO:0000313" key="12">
    <source>
        <dbReference type="EMBL" id="PIA27404.1"/>
    </source>
</evidence>
<feature type="compositionally biased region" description="Polar residues" evidence="10">
    <location>
        <begin position="308"/>
        <end position="335"/>
    </location>
</feature>
<dbReference type="InterPro" id="IPR001471">
    <property type="entry name" value="AP2/ERF_dom"/>
</dbReference>
<proteinExistence type="inferred from homology"/>
<feature type="domain" description="AP2/ERF" evidence="11">
    <location>
        <begin position="182"/>
        <end position="239"/>
    </location>
</feature>
<keyword evidence="7" id="KW-0675">Receptor</keyword>
<dbReference type="InParanoid" id="A0A2G5C7Y0"/>
<dbReference type="SUPFAM" id="SSF54171">
    <property type="entry name" value="DNA-binding domain"/>
    <property type="match status" value="1"/>
</dbReference>
<keyword evidence="6" id="KW-0804">Transcription</keyword>
<protein>
    <recommendedName>
        <fullName evidence="11">AP2/ERF domain-containing protein</fullName>
    </recommendedName>
</protein>
<dbReference type="Proteomes" id="UP000230069">
    <property type="component" value="Unassembled WGS sequence"/>
</dbReference>
<keyword evidence="2" id="KW-0936">Ethylene signaling pathway</keyword>
<dbReference type="Gene3D" id="3.30.730.10">
    <property type="entry name" value="AP2/ERF domain"/>
    <property type="match status" value="1"/>
</dbReference>
<evidence type="ECO:0000313" key="13">
    <source>
        <dbReference type="Proteomes" id="UP000230069"/>
    </source>
</evidence>
<dbReference type="FunFam" id="3.30.730.10:FF:000001">
    <property type="entry name" value="Ethylene-responsive transcription factor 2"/>
    <property type="match status" value="1"/>
</dbReference>
<dbReference type="PANTHER" id="PTHR31657">
    <property type="entry name" value="ETHYLENE-RESPONSIVE TRANSCRIPTION FACTOR ERF061"/>
    <property type="match status" value="1"/>
</dbReference>
<sequence>MAATTSAKNSTSSSRRSRKGCEKTLDRGSIERQQWKSVFEETSMSPRPVKKVKSPEHQTPSNSPPSSSSTTTGPSSSRLVFPFSYDGPQPIPQFHPSPLPLQHQQQQQQQQYLNQQQMISFASNQPGYSTLQQQQQQQLLQYWSDTLHLSPRGRMMMMNKFGHDGRTMFKNPMPFTSTSTKLYRGVRQRHWGKWVAEIRLPRNRTRLWLGTFDTAEDAALAYDREAFKLRGENARLNFPHLFLGRNNSDQAATTVPPPSSVPNSQDIVQAEQPYQPQQVLDSPPSQYMEITPIPQDSFNDDLDKPDSQENSSSGLDLSEVTASSEAQQELTTTSIPGEGLSISPDLVWNDMNDSWFNNIPTGWGPSSPVWDNFDSTNNQFLQSHLNIPNSQPLEFNSSDFPQEHYNMPSASSSSASSMKFFWED</sequence>